<dbReference type="PROSITE" id="PS00107">
    <property type="entry name" value="PROTEIN_KINASE_ATP"/>
    <property type="match status" value="1"/>
</dbReference>
<reference evidence="8 9" key="1">
    <citation type="submission" date="2023-10" db="EMBL/GenBank/DDBJ databases">
        <title>Chromosome-scale genome assembly provides insights into flower coloration mechanisms of Canna indica.</title>
        <authorList>
            <person name="Li C."/>
        </authorList>
    </citation>
    <scope>NUCLEOTIDE SEQUENCE [LARGE SCALE GENOMIC DNA]</scope>
    <source>
        <tissue evidence="8">Flower</tissue>
    </source>
</reference>
<accession>A0AAQ3JNV9</accession>
<dbReference type="Pfam" id="PF00069">
    <property type="entry name" value="Pkinase"/>
    <property type="match status" value="1"/>
</dbReference>
<sequence length="390" mass="42662">MAVSQWCRGRVIGRGSTATVSLAAASPSGYPFAVKSAELSISAFLQREHSILSSLRHPNIVSCLGSDIAAEAPHGRLYYNLFLEYAPLGSLSDCIAKRGGRLAEAAVRSYAGDMLRGLAHLHANSIAHCDVKSRNVLVWPDGRAKLADLGCARSTAADGGTARSVAGTPMFMAPEVARGEEQGAAADVWAFGCTVIEMATGQPPWPDVEDPVAALHRIGFAADVPKCPSWLSEEAKDFVDKCLRRDARERWTAEQLLQHPFIIAKPSAETCFTESGVDQVWVSPKSTLEQGLWDSVADEEEEEEEEDVKQRIRQLAGDGSPASNWTWDDSWQTVRVREDDDDDELIISQRRKMVMRDESRGPLPLPQTKLHALETVGDASVHCVCLRHIF</sequence>
<evidence type="ECO:0000256" key="1">
    <source>
        <dbReference type="ARBA" id="ARBA00022679"/>
    </source>
</evidence>
<dbReference type="Proteomes" id="UP001327560">
    <property type="component" value="Chromosome 1"/>
</dbReference>
<keyword evidence="4 5" id="KW-0067">ATP-binding</keyword>
<dbReference type="CDD" id="cd06606">
    <property type="entry name" value="STKc_MAPKKK"/>
    <property type="match status" value="1"/>
</dbReference>
<evidence type="ECO:0000256" key="5">
    <source>
        <dbReference type="PROSITE-ProRule" id="PRU10141"/>
    </source>
</evidence>
<dbReference type="PROSITE" id="PS50011">
    <property type="entry name" value="PROTEIN_KINASE_DOM"/>
    <property type="match status" value="1"/>
</dbReference>
<dbReference type="Gene3D" id="1.10.510.10">
    <property type="entry name" value="Transferase(Phosphotransferase) domain 1"/>
    <property type="match status" value="1"/>
</dbReference>
<dbReference type="AlphaFoldDB" id="A0AAQ3JNV9"/>
<organism evidence="8 9">
    <name type="scientific">Canna indica</name>
    <name type="common">Indian-shot</name>
    <dbReference type="NCBI Taxonomy" id="4628"/>
    <lineage>
        <taxon>Eukaryota</taxon>
        <taxon>Viridiplantae</taxon>
        <taxon>Streptophyta</taxon>
        <taxon>Embryophyta</taxon>
        <taxon>Tracheophyta</taxon>
        <taxon>Spermatophyta</taxon>
        <taxon>Magnoliopsida</taxon>
        <taxon>Liliopsida</taxon>
        <taxon>Zingiberales</taxon>
        <taxon>Cannaceae</taxon>
        <taxon>Canna</taxon>
    </lineage>
</organism>
<name>A0AAQ3JNV9_9LILI</name>
<comment type="similarity">
    <text evidence="6">Belongs to the protein kinase superfamily.</text>
</comment>
<evidence type="ECO:0000256" key="3">
    <source>
        <dbReference type="ARBA" id="ARBA00022777"/>
    </source>
</evidence>
<dbReference type="PANTHER" id="PTHR48011:SF100">
    <property type="entry name" value="PROTEIN KINASE DOMAIN-CONTAINING PROTEIN"/>
    <property type="match status" value="1"/>
</dbReference>
<dbReference type="InterPro" id="IPR052751">
    <property type="entry name" value="Plant_MAPKKK"/>
</dbReference>
<dbReference type="SMART" id="SM00220">
    <property type="entry name" value="S_TKc"/>
    <property type="match status" value="1"/>
</dbReference>
<dbReference type="GO" id="GO:0004674">
    <property type="term" value="F:protein serine/threonine kinase activity"/>
    <property type="evidence" value="ECO:0007669"/>
    <property type="project" value="UniProtKB-KW"/>
</dbReference>
<dbReference type="GO" id="GO:0005524">
    <property type="term" value="F:ATP binding"/>
    <property type="evidence" value="ECO:0007669"/>
    <property type="project" value="UniProtKB-UniRule"/>
</dbReference>
<keyword evidence="3" id="KW-0418">Kinase</keyword>
<dbReference type="InterPro" id="IPR000719">
    <property type="entry name" value="Prot_kinase_dom"/>
</dbReference>
<dbReference type="InterPro" id="IPR011009">
    <property type="entry name" value="Kinase-like_dom_sf"/>
</dbReference>
<evidence type="ECO:0000259" key="7">
    <source>
        <dbReference type="PROSITE" id="PS50011"/>
    </source>
</evidence>
<keyword evidence="9" id="KW-1185">Reference proteome</keyword>
<protein>
    <recommendedName>
        <fullName evidence="7">Protein kinase domain-containing protein</fullName>
    </recommendedName>
</protein>
<dbReference type="InterPro" id="IPR008271">
    <property type="entry name" value="Ser/Thr_kinase_AS"/>
</dbReference>
<evidence type="ECO:0000256" key="2">
    <source>
        <dbReference type="ARBA" id="ARBA00022741"/>
    </source>
</evidence>
<evidence type="ECO:0000313" key="9">
    <source>
        <dbReference type="Proteomes" id="UP001327560"/>
    </source>
</evidence>
<feature type="binding site" evidence="5">
    <location>
        <position position="35"/>
    </location>
    <ligand>
        <name>ATP</name>
        <dbReference type="ChEBI" id="CHEBI:30616"/>
    </ligand>
</feature>
<dbReference type="PROSITE" id="PS00108">
    <property type="entry name" value="PROTEIN_KINASE_ST"/>
    <property type="match status" value="1"/>
</dbReference>
<gene>
    <name evidence="8" type="ORF">Cni_G01254</name>
</gene>
<evidence type="ECO:0000256" key="4">
    <source>
        <dbReference type="ARBA" id="ARBA00022840"/>
    </source>
</evidence>
<dbReference type="GO" id="GO:0007165">
    <property type="term" value="P:signal transduction"/>
    <property type="evidence" value="ECO:0007669"/>
    <property type="project" value="TreeGrafter"/>
</dbReference>
<keyword evidence="1" id="KW-0808">Transferase</keyword>
<dbReference type="SUPFAM" id="SSF56112">
    <property type="entry name" value="Protein kinase-like (PK-like)"/>
    <property type="match status" value="1"/>
</dbReference>
<dbReference type="FunFam" id="1.10.510.10:FF:000466">
    <property type="entry name" value="MAP kinase kinase kinase18"/>
    <property type="match status" value="1"/>
</dbReference>
<feature type="domain" description="Protein kinase" evidence="7">
    <location>
        <begin position="6"/>
        <end position="262"/>
    </location>
</feature>
<dbReference type="PANTHER" id="PTHR48011">
    <property type="entry name" value="CCR4-NOT TRANSCRIPTIONAL COMPLEX SUBUNIT CAF120-RELATED"/>
    <property type="match status" value="1"/>
</dbReference>
<keyword evidence="2 5" id="KW-0547">Nucleotide-binding</keyword>
<dbReference type="EMBL" id="CP136890">
    <property type="protein sequence ID" value="WOK92563.1"/>
    <property type="molecule type" value="Genomic_DNA"/>
</dbReference>
<evidence type="ECO:0000256" key="6">
    <source>
        <dbReference type="RuleBase" id="RU000304"/>
    </source>
</evidence>
<proteinExistence type="inferred from homology"/>
<keyword evidence="6" id="KW-0723">Serine/threonine-protein kinase</keyword>
<evidence type="ECO:0000313" key="8">
    <source>
        <dbReference type="EMBL" id="WOK92563.1"/>
    </source>
</evidence>
<dbReference type="InterPro" id="IPR017441">
    <property type="entry name" value="Protein_kinase_ATP_BS"/>
</dbReference>